<protein>
    <submittedName>
        <fullName evidence="7">Cytochrome c</fullName>
    </submittedName>
</protein>
<feature type="signal peptide" evidence="5">
    <location>
        <begin position="1"/>
        <end position="16"/>
    </location>
</feature>
<evidence type="ECO:0000256" key="5">
    <source>
        <dbReference type="SAM" id="SignalP"/>
    </source>
</evidence>
<keyword evidence="1 4" id="KW-0349">Heme</keyword>
<dbReference type="GO" id="GO:0020037">
    <property type="term" value="F:heme binding"/>
    <property type="evidence" value="ECO:0007669"/>
    <property type="project" value="InterPro"/>
</dbReference>
<keyword evidence="5" id="KW-0732">Signal</keyword>
<dbReference type="PROSITE" id="PS51257">
    <property type="entry name" value="PROKAR_LIPOPROTEIN"/>
    <property type="match status" value="1"/>
</dbReference>
<evidence type="ECO:0000256" key="4">
    <source>
        <dbReference type="PROSITE-ProRule" id="PRU00433"/>
    </source>
</evidence>
<dbReference type="InterPro" id="IPR036909">
    <property type="entry name" value="Cyt_c-like_dom_sf"/>
</dbReference>
<dbReference type="InterPro" id="IPR009056">
    <property type="entry name" value="Cyt_c-like_dom"/>
</dbReference>
<comment type="caution">
    <text evidence="7">The sequence shown here is derived from an EMBL/GenBank/DDBJ whole genome shotgun (WGS) entry which is preliminary data.</text>
</comment>
<dbReference type="EMBL" id="SOCA01000001">
    <property type="protein sequence ID" value="TDU80957.1"/>
    <property type="molecule type" value="Genomic_DNA"/>
</dbReference>
<gene>
    <name evidence="7" type="ORF">EI77_00259</name>
</gene>
<keyword evidence="3 4" id="KW-0408">Iron</keyword>
<dbReference type="Proteomes" id="UP000295662">
    <property type="component" value="Unassembled WGS sequence"/>
</dbReference>
<evidence type="ECO:0000259" key="6">
    <source>
        <dbReference type="PROSITE" id="PS51007"/>
    </source>
</evidence>
<dbReference type="AlphaFoldDB" id="A0A4R7SRZ7"/>
<accession>A0A4R7SRZ7</accession>
<dbReference type="PROSITE" id="PS51007">
    <property type="entry name" value="CYTC"/>
    <property type="match status" value="1"/>
</dbReference>
<evidence type="ECO:0000313" key="7">
    <source>
        <dbReference type="EMBL" id="TDU80957.1"/>
    </source>
</evidence>
<keyword evidence="8" id="KW-1185">Reference proteome</keyword>
<reference evidence="7 8" key="1">
    <citation type="submission" date="2019-03" db="EMBL/GenBank/DDBJ databases">
        <title>Genomic Encyclopedia of Archaeal and Bacterial Type Strains, Phase II (KMG-II): from individual species to whole genera.</title>
        <authorList>
            <person name="Goeker M."/>
        </authorList>
    </citation>
    <scope>NUCLEOTIDE SEQUENCE [LARGE SCALE GENOMIC DNA]</scope>
    <source>
        <strain evidence="7 8">ATCC 25309</strain>
    </source>
</reference>
<feature type="chain" id="PRO_5020862167" evidence="5">
    <location>
        <begin position="17"/>
        <end position="160"/>
    </location>
</feature>
<evidence type="ECO:0000313" key="8">
    <source>
        <dbReference type="Proteomes" id="UP000295662"/>
    </source>
</evidence>
<sequence>MNGRFFMCWLWIPLLAATGCSTPEESETRPPGQNVLSEEVLQQALTGPVDFVTHVRPVLEAKCVTCHQQEALPGRMSLASHAEAQRSGTLRAFIVPGQPESSPLLTRLDSAHTRVQAMPPVGESLTASEVTLLKRWISQGASWPQGPKGTLKTSPVVLDR</sequence>
<dbReference type="PANTHER" id="PTHR35889:SF3">
    <property type="entry name" value="F-BOX DOMAIN-CONTAINING PROTEIN"/>
    <property type="match status" value="1"/>
</dbReference>
<dbReference type="PANTHER" id="PTHR35889">
    <property type="entry name" value="CYCLOINULO-OLIGOSACCHARIDE FRUCTANOTRANSFERASE-RELATED"/>
    <property type="match status" value="1"/>
</dbReference>
<proteinExistence type="predicted"/>
<name>A0A4R7SRZ7_9BACT</name>
<dbReference type="GO" id="GO:0009055">
    <property type="term" value="F:electron transfer activity"/>
    <property type="evidence" value="ECO:0007669"/>
    <property type="project" value="InterPro"/>
</dbReference>
<dbReference type="RefSeq" id="WP_133792947.1">
    <property type="nucleotide sequence ID" value="NZ_SOCA01000001.1"/>
</dbReference>
<evidence type="ECO:0000256" key="1">
    <source>
        <dbReference type="ARBA" id="ARBA00022617"/>
    </source>
</evidence>
<evidence type="ECO:0000256" key="2">
    <source>
        <dbReference type="ARBA" id="ARBA00022723"/>
    </source>
</evidence>
<dbReference type="SUPFAM" id="SSF46626">
    <property type="entry name" value="Cytochrome c"/>
    <property type="match status" value="1"/>
</dbReference>
<feature type="domain" description="Cytochrome c" evidence="6">
    <location>
        <begin position="42"/>
        <end position="141"/>
    </location>
</feature>
<evidence type="ECO:0000256" key="3">
    <source>
        <dbReference type="ARBA" id="ARBA00023004"/>
    </source>
</evidence>
<dbReference type="OrthoDB" id="9809746at2"/>
<organism evidence="7 8">
    <name type="scientific">Prosthecobacter fusiformis</name>
    <dbReference type="NCBI Taxonomy" id="48464"/>
    <lineage>
        <taxon>Bacteria</taxon>
        <taxon>Pseudomonadati</taxon>
        <taxon>Verrucomicrobiota</taxon>
        <taxon>Verrucomicrobiia</taxon>
        <taxon>Verrucomicrobiales</taxon>
        <taxon>Verrucomicrobiaceae</taxon>
        <taxon>Prosthecobacter</taxon>
    </lineage>
</organism>
<keyword evidence="2 4" id="KW-0479">Metal-binding</keyword>
<dbReference type="GO" id="GO:0046872">
    <property type="term" value="F:metal ion binding"/>
    <property type="evidence" value="ECO:0007669"/>
    <property type="project" value="UniProtKB-KW"/>
</dbReference>
<dbReference type="Pfam" id="PF07635">
    <property type="entry name" value="PSCyt1"/>
    <property type="match status" value="1"/>
</dbReference>
<dbReference type="InterPro" id="IPR011429">
    <property type="entry name" value="Cyt_c_Planctomycete-type"/>
</dbReference>